<accession>A0A1Z8B5E3</accession>
<proteinExistence type="predicted"/>
<organism evidence="1 2">
    <name type="scientific">Nonlabens dokdonensis</name>
    <dbReference type="NCBI Taxonomy" id="328515"/>
    <lineage>
        <taxon>Bacteria</taxon>
        <taxon>Pseudomonadati</taxon>
        <taxon>Bacteroidota</taxon>
        <taxon>Flavobacteriia</taxon>
        <taxon>Flavobacteriales</taxon>
        <taxon>Flavobacteriaceae</taxon>
        <taxon>Nonlabens</taxon>
    </lineage>
</organism>
<gene>
    <name evidence="1" type="ORF">A9Q93_04790</name>
</gene>
<dbReference type="RefSeq" id="WP_303686255.1">
    <property type="nucleotide sequence ID" value="NZ_CAJXYO010000019.1"/>
</dbReference>
<evidence type="ECO:0000313" key="2">
    <source>
        <dbReference type="Proteomes" id="UP000196102"/>
    </source>
</evidence>
<dbReference type="AlphaFoldDB" id="A0A1Z8B5E3"/>
<dbReference type="Proteomes" id="UP000196102">
    <property type="component" value="Unassembled WGS sequence"/>
</dbReference>
<reference evidence="2" key="1">
    <citation type="journal article" date="2017" name="Proc. Natl. Acad. Sci. U.S.A.">
        <title>Simulation of Deepwater Horizon oil plume reveals substrate specialization within a complex community of hydrocarbon-degraders.</title>
        <authorList>
            <person name="Hu P."/>
            <person name="Dubinsky E.A."/>
            <person name="Probst A.J."/>
            <person name="Wang J."/>
            <person name="Sieber C.M.K."/>
            <person name="Tom L.M."/>
            <person name="Gardinali P."/>
            <person name="Banfield J.F."/>
            <person name="Atlas R.M."/>
            <person name="Andersen G.L."/>
        </authorList>
    </citation>
    <scope>NUCLEOTIDE SEQUENCE [LARGE SCALE GENOMIC DNA]</scope>
</reference>
<sequence length="276" mass="31774">MINQDDKLDLLRTLLLTDDRQLTESISKKISLLEETIREREKLSAKVSPIIKEELETFALNIPDQLGPVITQTLKKQIEESKDQVVEALYPILGKMIKKYISNEIKLLSENVDNATKDVFSGRAIKRKLKALFSGVKENEIILSNLAKAEVEQIFVIEKGSGILLGSYQTKETVDEDMISGMLTAIKAFVEDAFKETQHDLQSIEYDLYEIHLHSFHKYYIASAVSGTFTERLENELEDFNLEISQEISKRNIIYDRTKLENLLLDKFKSYKFTEE</sequence>
<protein>
    <submittedName>
        <fullName evidence="1">Cell envelope biogenesis protein OmpA</fullName>
    </submittedName>
</protein>
<name>A0A1Z8B5E3_9FLAO</name>
<comment type="caution">
    <text evidence="1">The sequence shown here is derived from an EMBL/GenBank/DDBJ whole genome shotgun (WGS) entry which is preliminary data.</text>
</comment>
<dbReference type="EMBL" id="MAAX01000076">
    <property type="protein sequence ID" value="OUS17773.1"/>
    <property type="molecule type" value="Genomic_DNA"/>
</dbReference>
<evidence type="ECO:0000313" key="1">
    <source>
        <dbReference type="EMBL" id="OUS17773.1"/>
    </source>
</evidence>